<reference evidence="1" key="1">
    <citation type="journal article" date="2015" name="Nature">
        <title>Complex archaea that bridge the gap between prokaryotes and eukaryotes.</title>
        <authorList>
            <person name="Spang A."/>
            <person name="Saw J.H."/>
            <person name="Jorgensen S.L."/>
            <person name="Zaremba-Niedzwiedzka K."/>
            <person name="Martijn J."/>
            <person name="Lind A.E."/>
            <person name="van Eijk R."/>
            <person name="Schleper C."/>
            <person name="Guy L."/>
            <person name="Ettema T.J."/>
        </authorList>
    </citation>
    <scope>NUCLEOTIDE SEQUENCE</scope>
</reference>
<protein>
    <submittedName>
        <fullName evidence="1">Uncharacterized protein</fullName>
    </submittedName>
</protein>
<name>A0A0F9C3W4_9ZZZZ</name>
<organism evidence="1">
    <name type="scientific">marine sediment metagenome</name>
    <dbReference type="NCBI Taxonomy" id="412755"/>
    <lineage>
        <taxon>unclassified sequences</taxon>
        <taxon>metagenomes</taxon>
        <taxon>ecological metagenomes</taxon>
    </lineage>
</organism>
<sequence>MGRRSANTKVKIPTGDTESSWQRCCANATHVMVMGPATLEARTYTIEVTDNPDASSVVVRTLQTDIVTPANVALPVADVSKPMRELIGCLAFRLKSNGAITDEDEATWHFDALEDY</sequence>
<dbReference type="AlphaFoldDB" id="A0A0F9C3W4"/>
<proteinExistence type="predicted"/>
<dbReference type="EMBL" id="LAZR01046171">
    <property type="protein sequence ID" value="KKK97164.1"/>
    <property type="molecule type" value="Genomic_DNA"/>
</dbReference>
<accession>A0A0F9C3W4</accession>
<gene>
    <name evidence="1" type="ORF">LCGC14_2655510</name>
</gene>
<evidence type="ECO:0000313" key="1">
    <source>
        <dbReference type="EMBL" id="KKK97164.1"/>
    </source>
</evidence>
<comment type="caution">
    <text evidence="1">The sequence shown here is derived from an EMBL/GenBank/DDBJ whole genome shotgun (WGS) entry which is preliminary data.</text>
</comment>